<dbReference type="RefSeq" id="WP_182483606.1">
    <property type="nucleotide sequence ID" value="NZ_JACGWU010000001.1"/>
</dbReference>
<dbReference type="EMBL" id="JACGWU010000001">
    <property type="protein sequence ID" value="MBA8828152.1"/>
    <property type="molecule type" value="Genomic_DNA"/>
</dbReference>
<name>A0A7W3PN74_9MICO</name>
<dbReference type="InterPro" id="IPR037119">
    <property type="entry name" value="Haem_oxidase_HugZ-like_sf"/>
</dbReference>
<proteinExistence type="predicted"/>
<evidence type="ECO:0000313" key="2">
    <source>
        <dbReference type="EMBL" id="MBA8828152.1"/>
    </source>
</evidence>
<reference evidence="2 3" key="1">
    <citation type="submission" date="2020-07" db="EMBL/GenBank/DDBJ databases">
        <title>Sequencing the genomes of 1000 actinobacteria strains.</title>
        <authorList>
            <person name="Klenk H.-P."/>
        </authorList>
    </citation>
    <scope>NUCLEOTIDE SEQUENCE [LARGE SCALE GENOMIC DNA]</scope>
    <source>
        <strain evidence="2 3">DSM 23737</strain>
    </source>
</reference>
<sequence>MAVFGDDVVKSICGYMNANQADNNLLIVQVLGKEHDATAAKLIGFDEHAVFFGATILDGELEVRLPWSHQLSQRAEIAQQLFAMVDKAMAAFESE</sequence>
<dbReference type="Proteomes" id="UP000524237">
    <property type="component" value="Unassembled WGS sequence"/>
</dbReference>
<keyword evidence="3" id="KW-1185">Reference proteome</keyword>
<dbReference type="InterPro" id="IPR019595">
    <property type="entry name" value="DUF2470"/>
</dbReference>
<comment type="caution">
    <text evidence="2">The sequence shown here is derived from an EMBL/GenBank/DDBJ whole genome shotgun (WGS) entry which is preliminary data.</text>
</comment>
<dbReference type="AlphaFoldDB" id="A0A7W3PN74"/>
<gene>
    <name evidence="2" type="ORF">FB555_000223</name>
</gene>
<protein>
    <submittedName>
        <fullName evidence="2">3-methyladenine DNA glycosylase AlkC</fullName>
    </submittedName>
</protein>
<organism evidence="2 3">
    <name type="scientific">Alpinimonas psychrophila</name>
    <dbReference type="NCBI Taxonomy" id="748908"/>
    <lineage>
        <taxon>Bacteria</taxon>
        <taxon>Bacillati</taxon>
        <taxon>Actinomycetota</taxon>
        <taxon>Actinomycetes</taxon>
        <taxon>Micrococcales</taxon>
        <taxon>Microbacteriaceae</taxon>
        <taxon>Alpinimonas</taxon>
    </lineage>
</organism>
<dbReference type="Pfam" id="PF10615">
    <property type="entry name" value="DUF2470"/>
    <property type="match status" value="1"/>
</dbReference>
<evidence type="ECO:0000259" key="1">
    <source>
        <dbReference type="Pfam" id="PF10615"/>
    </source>
</evidence>
<accession>A0A7W3PN74</accession>
<feature type="domain" description="DUF2470" evidence="1">
    <location>
        <begin position="11"/>
        <end position="84"/>
    </location>
</feature>
<evidence type="ECO:0000313" key="3">
    <source>
        <dbReference type="Proteomes" id="UP000524237"/>
    </source>
</evidence>
<dbReference type="Gene3D" id="3.20.180.10">
    <property type="entry name" value="PNP-oxidase-like"/>
    <property type="match status" value="1"/>
</dbReference>